<dbReference type="OrthoDB" id="1433240at2"/>
<evidence type="ECO:0008006" key="6">
    <source>
        <dbReference type="Google" id="ProtNLM"/>
    </source>
</evidence>
<dbReference type="InterPro" id="IPR024278">
    <property type="entry name" value="DUF3823_N"/>
</dbReference>
<feature type="domain" description="DUF3823" evidence="2">
    <location>
        <begin position="31"/>
        <end position="122"/>
    </location>
</feature>
<dbReference type="EMBL" id="FNRA01000014">
    <property type="protein sequence ID" value="SEB17974.1"/>
    <property type="molecule type" value="Genomic_DNA"/>
</dbReference>
<keyword evidence="5" id="KW-1185">Reference proteome</keyword>
<protein>
    <recommendedName>
        <fullName evidence="6">DUF3823 domain-containing protein</fullName>
    </recommendedName>
</protein>
<evidence type="ECO:0000259" key="3">
    <source>
        <dbReference type="Pfam" id="PF18003"/>
    </source>
</evidence>
<dbReference type="Gene3D" id="2.60.40.1120">
    <property type="entry name" value="Carboxypeptidase-like, regulatory domain"/>
    <property type="match status" value="1"/>
</dbReference>
<name>A0A1H4H864_9SPHI</name>
<dbReference type="Pfam" id="PF12866">
    <property type="entry name" value="DUF3823"/>
    <property type="match status" value="1"/>
</dbReference>
<dbReference type="PROSITE" id="PS51257">
    <property type="entry name" value="PROKAR_LIPOPROTEIN"/>
    <property type="match status" value="1"/>
</dbReference>
<proteinExistence type="predicted"/>
<evidence type="ECO:0000313" key="5">
    <source>
        <dbReference type="Proteomes" id="UP000198850"/>
    </source>
</evidence>
<gene>
    <name evidence="4" type="ORF">SAMN05443550_11442</name>
</gene>
<feature type="signal peptide" evidence="1">
    <location>
        <begin position="1"/>
        <end position="22"/>
    </location>
</feature>
<dbReference type="Pfam" id="PF18003">
    <property type="entry name" value="DUF3823_C"/>
    <property type="match status" value="1"/>
</dbReference>
<keyword evidence="1" id="KW-0732">Signal</keyword>
<sequence length="234" mass="25324">MNKLKIHYIFLLALLTGVSACKKDNYEAPSSTLNGHIVYKGEEIGLEYNQVPVELYQPGFGKVGAIAGTFAQDGAYSTLLFDGNYKLIIPNGQGPFQWRQNAAGGRDTLSVTVKGNQTLDLEAVPYFLIRNAVYTVNARSVSATFRADQIITDASAKTIERINLYINKTQFVSAADNIAAAEIAAAAITNPAMINLSATVPAITPTQNYVFVRIGLKIAGVEDMIFSPLQKITL</sequence>
<feature type="domain" description="DUF3823" evidence="3">
    <location>
        <begin position="128"/>
        <end position="231"/>
    </location>
</feature>
<organism evidence="4 5">
    <name type="scientific">Pedobacter hartonius</name>
    <dbReference type="NCBI Taxonomy" id="425514"/>
    <lineage>
        <taxon>Bacteria</taxon>
        <taxon>Pseudomonadati</taxon>
        <taxon>Bacteroidota</taxon>
        <taxon>Sphingobacteriia</taxon>
        <taxon>Sphingobacteriales</taxon>
        <taxon>Sphingobacteriaceae</taxon>
        <taxon>Pedobacter</taxon>
    </lineage>
</organism>
<evidence type="ECO:0000256" key="1">
    <source>
        <dbReference type="SAM" id="SignalP"/>
    </source>
</evidence>
<evidence type="ECO:0000313" key="4">
    <source>
        <dbReference type="EMBL" id="SEB17974.1"/>
    </source>
</evidence>
<dbReference type="AlphaFoldDB" id="A0A1H4H864"/>
<evidence type="ECO:0000259" key="2">
    <source>
        <dbReference type="Pfam" id="PF12866"/>
    </source>
</evidence>
<dbReference type="RefSeq" id="WP_090559670.1">
    <property type="nucleotide sequence ID" value="NZ_FNRA01000014.1"/>
</dbReference>
<dbReference type="Gene3D" id="2.60.40.2060">
    <property type="match status" value="1"/>
</dbReference>
<accession>A0A1H4H864</accession>
<reference evidence="4 5" key="1">
    <citation type="submission" date="2016-10" db="EMBL/GenBank/DDBJ databases">
        <authorList>
            <person name="de Groot N.N."/>
        </authorList>
    </citation>
    <scope>NUCLEOTIDE SEQUENCE [LARGE SCALE GENOMIC DNA]</scope>
    <source>
        <strain evidence="4 5">DSM 19033</strain>
    </source>
</reference>
<dbReference type="InterPro" id="IPR041186">
    <property type="entry name" value="DUF3823_C"/>
</dbReference>
<dbReference type="Proteomes" id="UP000198850">
    <property type="component" value="Unassembled WGS sequence"/>
</dbReference>
<dbReference type="STRING" id="425514.SAMN05443550_11442"/>
<feature type="chain" id="PRO_5011450876" description="DUF3823 domain-containing protein" evidence="1">
    <location>
        <begin position="23"/>
        <end position="234"/>
    </location>
</feature>